<dbReference type="Gene3D" id="3.10.10.10">
    <property type="entry name" value="HIV Type 1 Reverse Transcriptase, subunit A, domain 1"/>
    <property type="match status" value="1"/>
</dbReference>
<gene>
    <name evidence="1" type="ORF">RF55_15667</name>
</gene>
<dbReference type="InterPro" id="IPR043502">
    <property type="entry name" value="DNA/RNA_pol_sf"/>
</dbReference>
<evidence type="ECO:0000313" key="2">
    <source>
        <dbReference type="Proteomes" id="UP000036403"/>
    </source>
</evidence>
<dbReference type="Proteomes" id="UP000036403">
    <property type="component" value="Unassembled WGS sequence"/>
</dbReference>
<reference evidence="1 2" key="1">
    <citation type="submission" date="2015-04" db="EMBL/GenBank/DDBJ databases">
        <title>Lasius niger genome sequencing.</title>
        <authorList>
            <person name="Konorov E.A."/>
            <person name="Nikitin M.A."/>
            <person name="Kirill M.V."/>
            <person name="Chang P."/>
        </authorList>
    </citation>
    <scope>NUCLEOTIDE SEQUENCE [LARGE SCALE GENOMIC DNA]</scope>
    <source>
        <tissue evidence="1">Whole</tissue>
    </source>
</reference>
<keyword evidence="2" id="KW-1185">Reference proteome</keyword>
<name>A0A0J7K5X5_LASNI</name>
<organism evidence="1 2">
    <name type="scientific">Lasius niger</name>
    <name type="common">Black garden ant</name>
    <dbReference type="NCBI Taxonomy" id="67767"/>
    <lineage>
        <taxon>Eukaryota</taxon>
        <taxon>Metazoa</taxon>
        <taxon>Ecdysozoa</taxon>
        <taxon>Arthropoda</taxon>
        <taxon>Hexapoda</taxon>
        <taxon>Insecta</taxon>
        <taxon>Pterygota</taxon>
        <taxon>Neoptera</taxon>
        <taxon>Endopterygota</taxon>
        <taxon>Hymenoptera</taxon>
        <taxon>Apocrita</taxon>
        <taxon>Aculeata</taxon>
        <taxon>Formicoidea</taxon>
        <taxon>Formicidae</taxon>
        <taxon>Formicinae</taxon>
        <taxon>Lasius</taxon>
        <taxon>Lasius</taxon>
    </lineage>
</organism>
<dbReference type="GO" id="GO:0071897">
    <property type="term" value="P:DNA biosynthetic process"/>
    <property type="evidence" value="ECO:0007669"/>
    <property type="project" value="UniProtKB-ARBA"/>
</dbReference>
<dbReference type="STRING" id="67767.A0A0J7K5X5"/>
<comment type="caution">
    <text evidence="1">The sequence shown here is derived from an EMBL/GenBank/DDBJ whole genome shotgun (WGS) entry which is preliminary data.</text>
</comment>
<accession>A0A0J7K5X5</accession>
<evidence type="ECO:0008006" key="3">
    <source>
        <dbReference type="Google" id="ProtNLM"/>
    </source>
</evidence>
<sequence>MVSLQLRENGKPVFHKEREVPYALREKVEKELGNLEAAGIISKVALSDWGSPLVVISKADGGVRLCVDYKMG</sequence>
<dbReference type="OrthoDB" id="7553913at2759"/>
<dbReference type="SUPFAM" id="SSF56672">
    <property type="entry name" value="DNA/RNA polymerases"/>
    <property type="match status" value="1"/>
</dbReference>
<dbReference type="PANTHER" id="PTHR37984:SF5">
    <property type="entry name" value="PROTEIN NYNRIN-LIKE"/>
    <property type="match status" value="1"/>
</dbReference>
<protein>
    <recommendedName>
        <fullName evidence="3">Reverse transcriptase domain-containing protein</fullName>
    </recommendedName>
</protein>
<dbReference type="InterPro" id="IPR050951">
    <property type="entry name" value="Retrovirus_Pol_polyprotein"/>
</dbReference>
<dbReference type="PANTHER" id="PTHR37984">
    <property type="entry name" value="PROTEIN CBG26694"/>
    <property type="match status" value="1"/>
</dbReference>
<dbReference type="EMBL" id="LBMM01013420">
    <property type="protein sequence ID" value="KMQ85649.1"/>
    <property type="molecule type" value="Genomic_DNA"/>
</dbReference>
<dbReference type="PaxDb" id="67767-A0A0J7K5X5"/>
<dbReference type="AlphaFoldDB" id="A0A0J7K5X5"/>
<evidence type="ECO:0000313" key="1">
    <source>
        <dbReference type="EMBL" id="KMQ85649.1"/>
    </source>
</evidence>
<proteinExistence type="predicted"/>